<dbReference type="InterPro" id="IPR036188">
    <property type="entry name" value="FAD/NAD-bd_sf"/>
</dbReference>
<evidence type="ECO:0000313" key="10">
    <source>
        <dbReference type="Proteomes" id="UP000305196"/>
    </source>
</evidence>
<dbReference type="EC" id="1.1.5.4" evidence="9"/>
<dbReference type="PANTHER" id="PTHR43104">
    <property type="entry name" value="L-2-HYDROXYGLUTARATE DEHYDROGENASE, MITOCHONDRIAL"/>
    <property type="match status" value="1"/>
</dbReference>
<keyword evidence="5" id="KW-0274">FAD</keyword>
<sequence length="551" mass="61085">MLRVKSVFCRYRSGGRFAEAPGSAVGGVSGVSGVSGVGGVSGISTLNQHNPHNPLNQRNPLNPLNPINPLSPVGSPPWGRQPGQARHVSSGEELAAGVYDTVVIGGGVTGTALLFLLSKFTNLKKLAILERRSDFALVASHGKNNSQTIHCGDIETNYSFEKAKFIKRYADLLRNYLCHLPAEKREGISSVTQKMVLGVGEKECSFLEERYPVFRKLFKPMKLYGKSDIHSVEPRVVLKNENTLREETLAALYMPPELTTCDYQKLSNSFVECARSMNGVDSKKISINLNTEVTNIEEANESLYIIHTNRGFIKSRFVVVCACGHSLMIAQKMNYGLEYSCLPVAGSFYFSGNVLNGKVYTIQNPALPFAAVHGDPDIIEKGKTRFGPTALPLPLLERDNMNTLVDFLKVWNPDLSLFHVYFNLFKDMTMLKYVCRNFLFEIPILNKYLFLKDVRKIIPSLTTRDLSYCVGYGGVRPQLINKVSKKLILGEGKIDPGKNIIFNITPSPGATTCLGNGESDMNIICERLNGTVDRPAVRKFLYQGDYPVDYL</sequence>
<gene>
    <name evidence="9" type="ORF">PVC01_110037800</name>
    <name evidence="8" type="ORF">PVW1_110038000</name>
</gene>
<name>A0A1G4HFH3_PLAVI</name>
<evidence type="ECO:0000256" key="3">
    <source>
        <dbReference type="ARBA" id="ARBA00022532"/>
    </source>
</evidence>
<dbReference type="GO" id="GO:0047545">
    <property type="term" value="F:(S)-2-hydroxyglutarate dehydrogenase activity"/>
    <property type="evidence" value="ECO:0007669"/>
    <property type="project" value="TreeGrafter"/>
</dbReference>
<keyword evidence="4" id="KW-0285">Flavoprotein</keyword>
<evidence type="ECO:0000256" key="2">
    <source>
        <dbReference type="ARBA" id="ARBA00005163"/>
    </source>
</evidence>
<evidence type="ECO:0000256" key="7">
    <source>
        <dbReference type="SAM" id="MobiDB-lite"/>
    </source>
</evidence>
<evidence type="ECO:0000256" key="6">
    <source>
        <dbReference type="ARBA" id="ARBA00023002"/>
    </source>
</evidence>
<evidence type="ECO:0000313" key="8">
    <source>
        <dbReference type="EMBL" id="CAG9477957.1"/>
    </source>
</evidence>
<evidence type="ECO:0000256" key="1">
    <source>
        <dbReference type="ARBA" id="ARBA00001974"/>
    </source>
</evidence>
<evidence type="ECO:0000256" key="4">
    <source>
        <dbReference type="ARBA" id="ARBA00022630"/>
    </source>
</evidence>
<dbReference type="Gene3D" id="3.30.9.10">
    <property type="entry name" value="D-Amino Acid Oxidase, subunit A, domain 2"/>
    <property type="match status" value="1"/>
</dbReference>
<reference evidence="9 10" key="1">
    <citation type="submission" date="2016-07" db="EMBL/GenBank/DDBJ databases">
        <authorList>
            <consortium name="Pathogen Informatics"/>
        </authorList>
    </citation>
    <scope>NUCLEOTIDE SEQUENCE [LARGE SCALE GENOMIC DNA]</scope>
    <source>
        <strain evidence="8">PvW1</strain>
    </source>
</reference>
<evidence type="ECO:0000313" key="9">
    <source>
        <dbReference type="EMBL" id="SCO73688.1"/>
    </source>
</evidence>
<comment type="cofactor">
    <cofactor evidence="1">
        <name>FAD</name>
        <dbReference type="ChEBI" id="CHEBI:57692"/>
    </cofactor>
</comment>
<protein>
    <submittedName>
        <fullName evidence="8">(malaria parasite P. vivax) hypothetical protein</fullName>
    </submittedName>
    <submittedName>
        <fullName evidence="9">Malate:quinone oxidoreductase, putative</fullName>
        <ecNumber evidence="9">1.1.5.4</ecNumber>
    </submittedName>
</protein>
<dbReference type="GO" id="GO:0005737">
    <property type="term" value="C:cytoplasm"/>
    <property type="evidence" value="ECO:0007669"/>
    <property type="project" value="TreeGrafter"/>
</dbReference>
<dbReference type="EMBL" id="LT615266">
    <property type="protein sequence ID" value="SCO73688.1"/>
    <property type="molecule type" value="Genomic_DNA"/>
</dbReference>
<dbReference type="Pfam" id="PF06039">
    <property type="entry name" value="Mqo"/>
    <property type="match status" value="1"/>
</dbReference>
<dbReference type="VEuPathDB" id="PlasmoDB:PVPAM_110036700"/>
<dbReference type="InterPro" id="IPR006231">
    <property type="entry name" value="MQO"/>
</dbReference>
<evidence type="ECO:0000256" key="5">
    <source>
        <dbReference type="ARBA" id="ARBA00022827"/>
    </source>
</evidence>
<feature type="region of interest" description="Disordered" evidence="7">
    <location>
        <begin position="42"/>
        <end position="89"/>
    </location>
</feature>
<proteinExistence type="predicted"/>
<dbReference type="Proteomes" id="UP000305196">
    <property type="component" value="Chromosome 11"/>
</dbReference>
<dbReference type="AlphaFoldDB" id="A0A1G4HFH3"/>
<dbReference type="VEuPathDB" id="PlasmoDB:PVP01_1132300"/>
<dbReference type="SUPFAM" id="SSF51905">
    <property type="entry name" value="FAD/NAD(P)-binding domain"/>
    <property type="match status" value="1"/>
</dbReference>
<keyword evidence="6 9" id="KW-0560">Oxidoreductase</keyword>
<dbReference type="Proteomes" id="UP000779233">
    <property type="component" value="Unassembled WGS sequence"/>
</dbReference>
<dbReference type="EMBL" id="CAJZCX010000008">
    <property type="protein sequence ID" value="CAG9477957.1"/>
    <property type="molecule type" value="Genomic_DNA"/>
</dbReference>
<accession>A0A1G4HFH3</accession>
<dbReference type="VEuPathDB" id="PlasmoDB:PVX_113980"/>
<dbReference type="GO" id="GO:0006099">
    <property type="term" value="P:tricarboxylic acid cycle"/>
    <property type="evidence" value="ECO:0007669"/>
    <property type="project" value="UniProtKB-UniPathway"/>
</dbReference>
<dbReference type="PANTHER" id="PTHR43104:SF2">
    <property type="entry name" value="L-2-HYDROXYGLUTARATE DEHYDROGENASE, MITOCHONDRIAL"/>
    <property type="match status" value="1"/>
</dbReference>
<dbReference type="GO" id="GO:0008924">
    <property type="term" value="F:L-malate dehydrogenase (quinone) activity"/>
    <property type="evidence" value="ECO:0007669"/>
    <property type="project" value="UniProtKB-EC"/>
</dbReference>
<dbReference type="VEuPathDB" id="PlasmoDB:PVW1_110038000"/>
<dbReference type="Gene3D" id="3.50.50.60">
    <property type="entry name" value="FAD/NAD(P)-binding domain"/>
    <property type="match status" value="1"/>
</dbReference>
<dbReference type="UniPathway" id="UPA00223"/>
<organism evidence="9 10">
    <name type="scientific">Plasmodium vivax</name>
    <name type="common">malaria parasite P. vivax</name>
    <dbReference type="NCBI Taxonomy" id="5855"/>
    <lineage>
        <taxon>Eukaryota</taxon>
        <taxon>Sar</taxon>
        <taxon>Alveolata</taxon>
        <taxon>Apicomplexa</taxon>
        <taxon>Aconoidasida</taxon>
        <taxon>Haemosporida</taxon>
        <taxon>Plasmodiidae</taxon>
        <taxon>Plasmodium</taxon>
        <taxon>Plasmodium (Plasmodium)</taxon>
    </lineage>
</organism>
<comment type="pathway">
    <text evidence="2">Carbohydrate metabolism; tricarboxylic acid cycle.</text>
</comment>
<feature type="compositionally biased region" description="Low complexity" evidence="7">
    <location>
        <begin position="42"/>
        <end position="70"/>
    </location>
</feature>
<keyword evidence="3" id="KW-0816">Tricarboxylic acid cycle</keyword>